<name>A0A915IG97_ROMCU</name>
<sequence length="127" mass="14544">MLPQCRGKFKCIKKWCLMVVRKFFWPIYAKCGTTGAEKTLVRISAFLWLALLTIHARSAGKIIGLLSSKMLENKCSQKLFLDRSFKLIYSLRMKFLSFFNLNSEGSGIKTFGKRQTNMSISLKTECA</sequence>
<dbReference type="Proteomes" id="UP000887565">
    <property type="component" value="Unplaced"/>
</dbReference>
<keyword evidence="1" id="KW-1185">Reference proteome</keyword>
<accession>A0A915IG97</accession>
<organism evidence="1 2">
    <name type="scientific">Romanomermis culicivorax</name>
    <name type="common">Nematode worm</name>
    <dbReference type="NCBI Taxonomy" id="13658"/>
    <lineage>
        <taxon>Eukaryota</taxon>
        <taxon>Metazoa</taxon>
        <taxon>Ecdysozoa</taxon>
        <taxon>Nematoda</taxon>
        <taxon>Enoplea</taxon>
        <taxon>Dorylaimia</taxon>
        <taxon>Mermithida</taxon>
        <taxon>Mermithoidea</taxon>
        <taxon>Mermithidae</taxon>
        <taxon>Romanomermis</taxon>
    </lineage>
</organism>
<evidence type="ECO:0000313" key="1">
    <source>
        <dbReference type="Proteomes" id="UP000887565"/>
    </source>
</evidence>
<protein>
    <submittedName>
        <fullName evidence="2">Secreted protein</fullName>
    </submittedName>
</protein>
<dbReference type="AlphaFoldDB" id="A0A915IG97"/>
<proteinExistence type="predicted"/>
<dbReference type="WBParaSite" id="nRc.2.0.1.t13221-RA">
    <property type="protein sequence ID" value="nRc.2.0.1.t13221-RA"/>
    <property type="gene ID" value="nRc.2.0.1.g13221"/>
</dbReference>
<reference evidence="2" key="1">
    <citation type="submission" date="2022-11" db="UniProtKB">
        <authorList>
            <consortium name="WormBaseParasite"/>
        </authorList>
    </citation>
    <scope>IDENTIFICATION</scope>
</reference>
<evidence type="ECO:0000313" key="2">
    <source>
        <dbReference type="WBParaSite" id="nRc.2.0.1.t13221-RA"/>
    </source>
</evidence>